<dbReference type="InterPro" id="IPR012337">
    <property type="entry name" value="RNaseH-like_sf"/>
</dbReference>
<evidence type="ECO:0000313" key="7">
    <source>
        <dbReference type="EMBL" id="SFG53904.1"/>
    </source>
</evidence>
<keyword evidence="5" id="KW-0269">Exonuclease</keyword>
<dbReference type="InterPro" id="IPR051086">
    <property type="entry name" value="RNase_D-like"/>
</dbReference>
<dbReference type="InterPro" id="IPR010997">
    <property type="entry name" value="HRDC-like_sf"/>
</dbReference>
<sequence length="392" mass="44906">MKDDSYDWAVLEASAQQPIHITSNALLVEYCARWQTLPMIALDTEFQRIDTFYPIPGLIQIADDQYCYLIDPLSIDDLSPLSQVFSNPDVLKIIHAGSEDLELFNHTLGVLPSPIFDTQLAAAFIGWGFTMGLQRLLEHALDIQIGKGETTSDWLKRPLSPEQEVYAALDVAYLPAICLMQKTELESRDRLSWFVEESEVALQTALDTDPDGREYYRRFSQMSAVSGFKLAALRDITMWREQQCRLRDTPRNWVLRNQTILSIINNWPRNSVELARTDEMRHKVVREEGEAILAILENAYSRGDNEEIIPINRPLPVFWNKRLKKLKAIARDVAGRLGIAQEILLRKKDLEALIRSGLDGQEYQLPDELNGWRREIIGLPLLAQLKQFDKNG</sequence>
<dbReference type="STRING" id="1045558.SAMN05216175_10882"/>
<keyword evidence="3" id="KW-0540">Nuclease</keyword>
<dbReference type="InterPro" id="IPR002121">
    <property type="entry name" value="HRDC_dom"/>
</dbReference>
<evidence type="ECO:0000256" key="3">
    <source>
        <dbReference type="ARBA" id="ARBA00022722"/>
    </source>
</evidence>
<evidence type="ECO:0000259" key="6">
    <source>
        <dbReference type="PROSITE" id="PS50967"/>
    </source>
</evidence>
<dbReference type="InterPro" id="IPR006292">
    <property type="entry name" value="RNase_D"/>
</dbReference>
<dbReference type="Gene3D" id="1.10.150.80">
    <property type="entry name" value="HRDC domain"/>
    <property type="match status" value="2"/>
</dbReference>
<dbReference type="GO" id="GO:0033890">
    <property type="term" value="F:ribonuclease D activity"/>
    <property type="evidence" value="ECO:0007669"/>
    <property type="project" value="InterPro"/>
</dbReference>
<dbReference type="InterPro" id="IPR002562">
    <property type="entry name" value="3'-5'_exonuclease_dom"/>
</dbReference>
<dbReference type="CDD" id="cd06142">
    <property type="entry name" value="RNaseD_exo"/>
    <property type="match status" value="1"/>
</dbReference>
<dbReference type="Proteomes" id="UP000198623">
    <property type="component" value="Unassembled WGS sequence"/>
</dbReference>
<keyword evidence="4" id="KW-0378">Hydrolase</keyword>
<dbReference type="NCBIfam" id="TIGR01388">
    <property type="entry name" value="rnd"/>
    <property type="match status" value="1"/>
</dbReference>
<dbReference type="Pfam" id="PF00570">
    <property type="entry name" value="HRDC"/>
    <property type="match status" value="1"/>
</dbReference>
<dbReference type="AlphaFoldDB" id="A0A1I2SME2"/>
<organism evidence="7 8">
    <name type="scientific">Neptunomonas qingdaonensis</name>
    <dbReference type="NCBI Taxonomy" id="1045558"/>
    <lineage>
        <taxon>Bacteria</taxon>
        <taxon>Pseudomonadati</taxon>
        <taxon>Pseudomonadota</taxon>
        <taxon>Gammaproteobacteria</taxon>
        <taxon>Oceanospirillales</taxon>
        <taxon>Oceanospirillaceae</taxon>
        <taxon>Neptunomonas</taxon>
    </lineage>
</organism>
<evidence type="ECO:0000256" key="4">
    <source>
        <dbReference type="ARBA" id="ARBA00022801"/>
    </source>
</evidence>
<evidence type="ECO:0000256" key="1">
    <source>
        <dbReference type="ARBA" id="ARBA00022490"/>
    </source>
</evidence>
<evidence type="ECO:0000313" key="8">
    <source>
        <dbReference type="Proteomes" id="UP000198623"/>
    </source>
</evidence>
<dbReference type="PANTHER" id="PTHR47649:SF1">
    <property type="entry name" value="RIBONUCLEASE D"/>
    <property type="match status" value="1"/>
</dbReference>
<name>A0A1I2SME2_9GAMM</name>
<dbReference type="EMBL" id="FOOU01000008">
    <property type="protein sequence ID" value="SFG53904.1"/>
    <property type="molecule type" value="Genomic_DNA"/>
</dbReference>
<dbReference type="Pfam" id="PF01612">
    <property type="entry name" value="DNA_pol_A_exo1"/>
    <property type="match status" value="1"/>
</dbReference>
<keyword evidence="2" id="KW-0819">tRNA processing</keyword>
<feature type="domain" description="HRDC" evidence="6">
    <location>
        <begin position="226"/>
        <end position="306"/>
    </location>
</feature>
<dbReference type="PROSITE" id="PS50967">
    <property type="entry name" value="HRDC"/>
    <property type="match status" value="1"/>
</dbReference>
<dbReference type="InterPro" id="IPR044876">
    <property type="entry name" value="HRDC_dom_sf"/>
</dbReference>
<dbReference type="GO" id="GO:0008408">
    <property type="term" value="F:3'-5' exonuclease activity"/>
    <property type="evidence" value="ECO:0007669"/>
    <property type="project" value="InterPro"/>
</dbReference>
<keyword evidence="8" id="KW-1185">Reference proteome</keyword>
<dbReference type="InterPro" id="IPR036397">
    <property type="entry name" value="RNaseH_sf"/>
</dbReference>
<dbReference type="GO" id="GO:0008033">
    <property type="term" value="P:tRNA processing"/>
    <property type="evidence" value="ECO:0007669"/>
    <property type="project" value="UniProtKB-KW"/>
</dbReference>
<dbReference type="GO" id="GO:0000166">
    <property type="term" value="F:nucleotide binding"/>
    <property type="evidence" value="ECO:0007669"/>
    <property type="project" value="InterPro"/>
</dbReference>
<dbReference type="PANTHER" id="PTHR47649">
    <property type="entry name" value="RIBONUCLEASE D"/>
    <property type="match status" value="1"/>
</dbReference>
<dbReference type="Gene3D" id="3.30.420.10">
    <property type="entry name" value="Ribonuclease H-like superfamily/Ribonuclease H"/>
    <property type="match status" value="1"/>
</dbReference>
<protein>
    <submittedName>
        <fullName evidence="7">Ribonuclease D</fullName>
    </submittedName>
</protein>
<dbReference type="OrthoDB" id="9800549at2"/>
<dbReference type="SUPFAM" id="SSF53098">
    <property type="entry name" value="Ribonuclease H-like"/>
    <property type="match status" value="1"/>
</dbReference>
<dbReference type="SUPFAM" id="SSF47819">
    <property type="entry name" value="HRDC-like"/>
    <property type="match status" value="2"/>
</dbReference>
<accession>A0A1I2SME2</accession>
<reference evidence="8" key="1">
    <citation type="submission" date="2016-10" db="EMBL/GenBank/DDBJ databases">
        <authorList>
            <person name="Varghese N."/>
            <person name="Submissions S."/>
        </authorList>
    </citation>
    <scope>NUCLEOTIDE SEQUENCE [LARGE SCALE GENOMIC DNA]</scope>
    <source>
        <strain evidence="8">CGMCC 1.10971</strain>
    </source>
</reference>
<gene>
    <name evidence="7" type="ORF">SAMN05216175_10882</name>
</gene>
<dbReference type="RefSeq" id="WP_090728470.1">
    <property type="nucleotide sequence ID" value="NZ_FOOU01000008.1"/>
</dbReference>
<proteinExistence type="predicted"/>
<evidence type="ECO:0000256" key="2">
    <source>
        <dbReference type="ARBA" id="ARBA00022694"/>
    </source>
</evidence>
<dbReference type="SMART" id="SM00474">
    <property type="entry name" value="35EXOc"/>
    <property type="match status" value="1"/>
</dbReference>
<dbReference type="GO" id="GO:0003676">
    <property type="term" value="F:nucleic acid binding"/>
    <property type="evidence" value="ECO:0007669"/>
    <property type="project" value="InterPro"/>
</dbReference>
<keyword evidence="1" id="KW-0963">Cytoplasm</keyword>
<evidence type="ECO:0000256" key="5">
    <source>
        <dbReference type="ARBA" id="ARBA00022839"/>
    </source>
</evidence>